<gene>
    <name evidence="3" type="ORF">J2S63_004012</name>
</gene>
<feature type="compositionally biased region" description="Basic and acidic residues" evidence="1">
    <location>
        <begin position="85"/>
        <end position="102"/>
    </location>
</feature>
<keyword evidence="2" id="KW-1133">Transmembrane helix</keyword>
<protein>
    <submittedName>
        <fullName evidence="3">Membrane protein</fullName>
    </submittedName>
</protein>
<accession>A0ABU2C1F2</accession>
<reference evidence="3 4" key="1">
    <citation type="submission" date="2023-07" db="EMBL/GenBank/DDBJ databases">
        <title>Sequencing the genomes of 1000 actinobacteria strains.</title>
        <authorList>
            <person name="Klenk H.-P."/>
        </authorList>
    </citation>
    <scope>NUCLEOTIDE SEQUENCE [LARGE SCALE GENOMIC DNA]</scope>
    <source>
        <strain evidence="3 4">DSM 19426</strain>
    </source>
</reference>
<name>A0ABU2C1F2_9ACTN</name>
<evidence type="ECO:0000256" key="2">
    <source>
        <dbReference type="SAM" id="Phobius"/>
    </source>
</evidence>
<organism evidence="3 4">
    <name type="scientific">Nocardioides marmoribigeumensis</name>
    <dbReference type="NCBI Taxonomy" id="433649"/>
    <lineage>
        <taxon>Bacteria</taxon>
        <taxon>Bacillati</taxon>
        <taxon>Actinomycetota</taxon>
        <taxon>Actinomycetes</taxon>
        <taxon>Propionibacteriales</taxon>
        <taxon>Nocardioidaceae</taxon>
        <taxon>Nocardioides</taxon>
    </lineage>
</organism>
<evidence type="ECO:0000256" key="1">
    <source>
        <dbReference type="SAM" id="MobiDB-lite"/>
    </source>
</evidence>
<dbReference type="EMBL" id="JAVDYG010000001">
    <property type="protein sequence ID" value="MDR7364459.1"/>
    <property type="molecule type" value="Genomic_DNA"/>
</dbReference>
<comment type="caution">
    <text evidence="3">The sequence shown here is derived from an EMBL/GenBank/DDBJ whole genome shotgun (WGS) entry which is preliminary data.</text>
</comment>
<evidence type="ECO:0000313" key="4">
    <source>
        <dbReference type="Proteomes" id="UP001183648"/>
    </source>
</evidence>
<evidence type="ECO:0000313" key="3">
    <source>
        <dbReference type="EMBL" id="MDR7364459.1"/>
    </source>
</evidence>
<feature type="transmembrane region" description="Helical" evidence="2">
    <location>
        <begin position="29"/>
        <end position="46"/>
    </location>
</feature>
<dbReference type="RefSeq" id="WP_310306134.1">
    <property type="nucleotide sequence ID" value="NZ_BAAAPS010000006.1"/>
</dbReference>
<dbReference type="InterPro" id="IPR021449">
    <property type="entry name" value="DUF3099"/>
</dbReference>
<sequence>MRKKTDDSVRITSATVPRSQDIAARQRRYLFSMSIRTVCFILAIVFRNTPAWPFFIAGAIILPYVAVVLANAGASPDPGGMDVYVPERPELETDRGTRSLDC</sequence>
<keyword evidence="2" id="KW-0812">Transmembrane</keyword>
<dbReference type="Pfam" id="PF11298">
    <property type="entry name" value="DUF3099"/>
    <property type="match status" value="1"/>
</dbReference>
<feature type="region of interest" description="Disordered" evidence="1">
    <location>
        <begin position="80"/>
        <end position="102"/>
    </location>
</feature>
<dbReference type="Proteomes" id="UP001183648">
    <property type="component" value="Unassembled WGS sequence"/>
</dbReference>
<feature type="transmembrane region" description="Helical" evidence="2">
    <location>
        <begin position="52"/>
        <end position="72"/>
    </location>
</feature>
<keyword evidence="2" id="KW-0472">Membrane</keyword>
<keyword evidence="4" id="KW-1185">Reference proteome</keyword>
<proteinExistence type="predicted"/>